<keyword evidence="1" id="KW-0812">Transmembrane</keyword>
<keyword evidence="1" id="KW-1133">Transmembrane helix</keyword>
<keyword evidence="3" id="KW-0645">Protease</keyword>
<evidence type="ECO:0000256" key="1">
    <source>
        <dbReference type="SAM" id="Phobius"/>
    </source>
</evidence>
<dbReference type="GO" id="GO:0004175">
    <property type="term" value="F:endopeptidase activity"/>
    <property type="evidence" value="ECO:0007669"/>
    <property type="project" value="UniProtKB-ARBA"/>
</dbReference>
<gene>
    <name evidence="3" type="ORF">HNQ39_004482</name>
</gene>
<dbReference type="RefSeq" id="WP_184202113.1">
    <property type="nucleotide sequence ID" value="NZ_JACHGW010000004.1"/>
</dbReference>
<sequence>MAKRSSNDTSGASTGSRGASDELVGWSTLAFGMAISTLLLWKNGGWPVFRCPTQMNVVEFNLFNICMLLAPPLTWILVVLRRDLSDFGLTPGNARGALILSLIVGVAYIPVLALFSGQQAFQSYYTRVLMDDRVLYGVGWVNGKLSGGQIDYGRLVQHELMMLMYMLAWEWFFRGYLLFGLRKIMPTWAAALVQVLPFFILHLGKPPAEFWSSLAGGLILAPVAIRYKSFLPCFLMHYFISLGNDIAVLYFHFR</sequence>
<dbReference type="Pfam" id="PF02517">
    <property type="entry name" value="Rce1-like"/>
    <property type="match status" value="1"/>
</dbReference>
<evidence type="ECO:0000313" key="3">
    <source>
        <dbReference type="EMBL" id="MBB6052661.1"/>
    </source>
</evidence>
<feature type="domain" description="CAAX prenyl protease 2/Lysostaphin resistance protein A-like" evidence="2">
    <location>
        <begin position="161"/>
        <end position="241"/>
    </location>
</feature>
<feature type="transmembrane region" description="Helical" evidence="1">
    <location>
        <begin position="92"/>
        <end position="115"/>
    </location>
</feature>
<dbReference type="Proteomes" id="UP000520814">
    <property type="component" value="Unassembled WGS sequence"/>
</dbReference>
<keyword evidence="3" id="KW-0378">Hydrolase</keyword>
<evidence type="ECO:0000259" key="2">
    <source>
        <dbReference type="Pfam" id="PF02517"/>
    </source>
</evidence>
<dbReference type="InterPro" id="IPR003675">
    <property type="entry name" value="Rce1/LyrA-like_dom"/>
</dbReference>
<evidence type="ECO:0000313" key="4">
    <source>
        <dbReference type="Proteomes" id="UP000520814"/>
    </source>
</evidence>
<dbReference type="GO" id="GO:0006508">
    <property type="term" value="P:proteolysis"/>
    <property type="evidence" value="ECO:0007669"/>
    <property type="project" value="UniProtKB-KW"/>
</dbReference>
<organism evidence="3 4">
    <name type="scientific">Armatimonas rosea</name>
    <dbReference type="NCBI Taxonomy" id="685828"/>
    <lineage>
        <taxon>Bacteria</taxon>
        <taxon>Bacillati</taxon>
        <taxon>Armatimonadota</taxon>
        <taxon>Armatimonadia</taxon>
        <taxon>Armatimonadales</taxon>
        <taxon>Armatimonadaceae</taxon>
        <taxon>Armatimonas</taxon>
    </lineage>
</organism>
<proteinExistence type="predicted"/>
<dbReference type="AlphaFoldDB" id="A0A7W9STQ4"/>
<name>A0A7W9STQ4_ARMRO</name>
<comment type="caution">
    <text evidence="3">The sequence shown here is derived from an EMBL/GenBank/DDBJ whole genome shotgun (WGS) entry which is preliminary data.</text>
</comment>
<dbReference type="EMBL" id="JACHGW010000004">
    <property type="protein sequence ID" value="MBB6052661.1"/>
    <property type="molecule type" value="Genomic_DNA"/>
</dbReference>
<feature type="transmembrane region" description="Helical" evidence="1">
    <location>
        <begin position="210"/>
        <end position="227"/>
    </location>
</feature>
<keyword evidence="4" id="KW-1185">Reference proteome</keyword>
<reference evidence="3 4" key="1">
    <citation type="submission" date="2020-08" db="EMBL/GenBank/DDBJ databases">
        <title>Genomic Encyclopedia of Type Strains, Phase IV (KMG-IV): sequencing the most valuable type-strain genomes for metagenomic binning, comparative biology and taxonomic classification.</title>
        <authorList>
            <person name="Goeker M."/>
        </authorList>
    </citation>
    <scope>NUCLEOTIDE SEQUENCE [LARGE SCALE GENOMIC DNA]</scope>
    <source>
        <strain evidence="3 4">DSM 23562</strain>
    </source>
</reference>
<dbReference type="GO" id="GO:0080120">
    <property type="term" value="P:CAAX-box protein maturation"/>
    <property type="evidence" value="ECO:0007669"/>
    <property type="project" value="UniProtKB-ARBA"/>
</dbReference>
<feature type="transmembrane region" description="Helical" evidence="1">
    <location>
        <begin position="23"/>
        <end position="41"/>
    </location>
</feature>
<protein>
    <submittedName>
        <fullName evidence="3">Membrane protease YdiL (CAAX protease family)</fullName>
    </submittedName>
</protein>
<feature type="transmembrane region" description="Helical" evidence="1">
    <location>
        <begin position="61"/>
        <end position="80"/>
    </location>
</feature>
<accession>A0A7W9STQ4</accession>
<keyword evidence="1" id="KW-0472">Membrane</keyword>
<feature type="transmembrane region" description="Helical" evidence="1">
    <location>
        <begin position="234"/>
        <end position="253"/>
    </location>
</feature>